<reference evidence="1 2" key="1">
    <citation type="submission" date="2018-04" db="EMBL/GenBank/DDBJ databases">
        <authorList>
            <person name="Go L.Y."/>
            <person name="Mitchell J.A."/>
        </authorList>
    </citation>
    <scope>NUCLEOTIDE SEQUENCE [LARGE SCALE GENOMIC DNA]</scope>
    <source>
        <strain evidence="1">ULC066bin1</strain>
    </source>
</reference>
<gene>
    <name evidence="1" type="ORF">DCF19_04860</name>
</gene>
<dbReference type="EMBL" id="QBML01000005">
    <property type="protein sequence ID" value="PZO43284.1"/>
    <property type="molecule type" value="Genomic_DNA"/>
</dbReference>
<accession>A0A2W4WDX8</accession>
<reference evidence="1 2" key="2">
    <citation type="submission" date="2018-06" db="EMBL/GenBank/DDBJ databases">
        <title>Metagenomic assembly of (sub)arctic Cyanobacteria and their associated microbiome from non-axenic cultures.</title>
        <authorList>
            <person name="Baurain D."/>
        </authorList>
    </citation>
    <scope>NUCLEOTIDE SEQUENCE [LARGE SCALE GENOMIC DNA]</scope>
    <source>
        <strain evidence="1">ULC066bin1</strain>
    </source>
</reference>
<evidence type="ECO:0000313" key="1">
    <source>
        <dbReference type="EMBL" id="PZO43284.1"/>
    </source>
</evidence>
<protein>
    <submittedName>
        <fullName evidence="1">Uncharacterized protein</fullName>
    </submittedName>
</protein>
<comment type="caution">
    <text evidence="1">The sequence shown here is derived from an EMBL/GenBank/DDBJ whole genome shotgun (WGS) entry which is preliminary data.</text>
</comment>
<dbReference type="AlphaFoldDB" id="A0A2W4WDX8"/>
<dbReference type="Proteomes" id="UP000249467">
    <property type="component" value="Unassembled WGS sequence"/>
</dbReference>
<proteinExistence type="predicted"/>
<name>A0A2W4WDX8_9CYAN</name>
<evidence type="ECO:0000313" key="2">
    <source>
        <dbReference type="Proteomes" id="UP000249467"/>
    </source>
</evidence>
<organism evidence="1 2">
    <name type="scientific">Pseudanabaena frigida</name>
    <dbReference type="NCBI Taxonomy" id="945775"/>
    <lineage>
        <taxon>Bacteria</taxon>
        <taxon>Bacillati</taxon>
        <taxon>Cyanobacteriota</taxon>
        <taxon>Cyanophyceae</taxon>
        <taxon>Pseudanabaenales</taxon>
        <taxon>Pseudanabaenaceae</taxon>
        <taxon>Pseudanabaena</taxon>
    </lineage>
</organism>
<sequence length="151" mass="17153">MAQVTWVVTGQAAPNYLNKPQDRYCDAPVGQQFYLDLPEALPKSDRGGEFTNATSNTFYSEGAFYTWTEWQVVSDDGMLNCRDRPDGAIQYSYRKGQIVGKLGREILDGKNLVELPNGSSWLRTNQKCYVRASDHYLMPVSLPSQGWLFQR</sequence>